<dbReference type="PANTHER" id="PTHR18063:SF6">
    <property type="entry name" value="UBIQUITIN CARBOXYL-TERMINAL HYDROLASE"/>
    <property type="match status" value="1"/>
</dbReference>
<feature type="compositionally biased region" description="Basic and acidic residues" evidence="1">
    <location>
        <begin position="374"/>
        <end position="385"/>
    </location>
</feature>
<feature type="compositionally biased region" description="Basic and acidic residues" evidence="1">
    <location>
        <begin position="226"/>
        <end position="238"/>
    </location>
</feature>
<dbReference type="AlphaFoldDB" id="A0A8T2VS91"/>
<dbReference type="GO" id="GO:1990380">
    <property type="term" value="F:K48-linked deubiquitinase activity"/>
    <property type="evidence" value="ECO:0007669"/>
    <property type="project" value="InterPro"/>
</dbReference>
<dbReference type="EMBL" id="CM035406">
    <property type="protein sequence ID" value="KAH7447287.1"/>
    <property type="molecule type" value="Genomic_DNA"/>
</dbReference>
<feature type="region of interest" description="Disordered" evidence="1">
    <location>
        <begin position="438"/>
        <end position="461"/>
    </location>
</feature>
<feature type="compositionally biased region" description="Basic and acidic residues" evidence="1">
    <location>
        <begin position="678"/>
        <end position="687"/>
    </location>
</feature>
<reference evidence="3" key="1">
    <citation type="submission" date="2021-08" db="EMBL/GenBank/DDBJ databases">
        <title>WGS assembly of Ceratopteris richardii.</title>
        <authorList>
            <person name="Marchant D.B."/>
            <person name="Chen G."/>
            <person name="Jenkins J."/>
            <person name="Shu S."/>
            <person name="Leebens-Mack J."/>
            <person name="Grimwood J."/>
            <person name="Schmutz J."/>
            <person name="Soltis P."/>
            <person name="Soltis D."/>
            <person name="Chen Z.-H."/>
        </authorList>
    </citation>
    <scope>NUCLEOTIDE SEQUENCE</scope>
    <source>
        <strain evidence="3">Whitten #5841</strain>
        <tissue evidence="3">Leaf</tissue>
    </source>
</reference>
<dbReference type="Pfam" id="PF04424">
    <property type="entry name" value="MINDY_DUB"/>
    <property type="match status" value="2"/>
</dbReference>
<comment type="caution">
    <text evidence="3">The sequence shown here is derived from an EMBL/GenBank/DDBJ whole genome shotgun (WGS) entry which is preliminary data.</text>
</comment>
<dbReference type="GO" id="GO:0005829">
    <property type="term" value="C:cytosol"/>
    <property type="evidence" value="ECO:0007669"/>
    <property type="project" value="TreeGrafter"/>
</dbReference>
<evidence type="ECO:0000256" key="1">
    <source>
        <dbReference type="SAM" id="MobiDB-lite"/>
    </source>
</evidence>
<gene>
    <name evidence="3" type="ORF">KP509_01G100500</name>
</gene>
<feature type="domain" description="MINDY deubiquitinase" evidence="2">
    <location>
        <begin position="18"/>
        <end position="212"/>
    </location>
</feature>
<dbReference type="OrthoDB" id="10261212at2759"/>
<dbReference type="PANTHER" id="PTHR18063">
    <property type="entry name" value="NF-E2 INDUCIBLE PROTEIN"/>
    <property type="match status" value="1"/>
</dbReference>
<name>A0A8T2VS91_CERRI</name>
<dbReference type="InterPro" id="IPR007518">
    <property type="entry name" value="MINDY"/>
</dbReference>
<evidence type="ECO:0000313" key="3">
    <source>
        <dbReference type="EMBL" id="KAH7447289.1"/>
    </source>
</evidence>
<accession>A0A8T2VS91</accession>
<feature type="compositionally biased region" description="Low complexity" evidence="1">
    <location>
        <begin position="445"/>
        <end position="455"/>
    </location>
</feature>
<dbReference type="OMA" id="CNYRKNI"/>
<dbReference type="EMBL" id="CM035406">
    <property type="protein sequence ID" value="KAH7447290.1"/>
    <property type="molecule type" value="Genomic_DNA"/>
</dbReference>
<keyword evidence="4" id="KW-1185">Reference proteome</keyword>
<feature type="compositionally biased region" description="Polar residues" evidence="1">
    <location>
        <begin position="196"/>
        <end position="207"/>
    </location>
</feature>
<dbReference type="Proteomes" id="UP000825935">
    <property type="component" value="Chromosome 1"/>
</dbReference>
<dbReference type="GO" id="GO:0004843">
    <property type="term" value="F:cysteine-type deubiquitinase activity"/>
    <property type="evidence" value="ECO:0007669"/>
    <property type="project" value="InterPro"/>
</dbReference>
<dbReference type="GO" id="GO:0071108">
    <property type="term" value="P:protein K48-linked deubiquitination"/>
    <property type="evidence" value="ECO:0007669"/>
    <property type="project" value="TreeGrafter"/>
</dbReference>
<dbReference type="GO" id="GO:0071944">
    <property type="term" value="C:cell periphery"/>
    <property type="evidence" value="ECO:0007669"/>
    <property type="project" value="TreeGrafter"/>
</dbReference>
<feature type="region of interest" description="Disordered" evidence="1">
    <location>
        <begin position="639"/>
        <end position="687"/>
    </location>
</feature>
<dbReference type="GO" id="GO:0016807">
    <property type="term" value="F:cysteine-type carboxypeptidase activity"/>
    <property type="evidence" value="ECO:0007669"/>
    <property type="project" value="TreeGrafter"/>
</dbReference>
<evidence type="ECO:0000259" key="2">
    <source>
        <dbReference type="Pfam" id="PF04424"/>
    </source>
</evidence>
<feature type="region of interest" description="Disordered" evidence="1">
    <location>
        <begin position="189"/>
        <end position="250"/>
    </location>
</feature>
<feature type="region of interest" description="Disordered" evidence="1">
    <location>
        <begin position="350"/>
        <end position="395"/>
    </location>
</feature>
<dbReference type="InterPro" id="IPR033979">
    <property type="entry name" value="MINDY_domain"/>
</dbReference>
<proteinExistence type="predicted"/>
<dbReference type="EMBL" id="CM035406">
    <property type="protein sequence ID" value="KAH7447289.1"/>
    <property type="molecule type" value="Genomic_DNA"/>
</dbReference>
<organism evidence="3 4">
    <name type="scientific">Ceratopteris richardii</name>
    <name type="common">Triangle waterfern</name>
    <dbReference type="NCBI Taxonomy" id="49495"/>
    <lineage>
        <taxon>Eukaryota</taxon>
        <taxon>Viridiplantae</taxon>
        <taxon>Streptophyta</taxon>
        <taxon>Embryophyta</taxon>
        <taxon>Tracheophyta</taxon>
        <taxon>Polypodiopsida</taxon>
        <taxon>Polypodiidae</taxon>
        <taxon>Polypodiales</taxon>
        <taxon>Pteridineae</taxon>
        <taxon>Pteridaceae</taxon>
        <taxon>Parkerioideae</taxon>
        <taxon>Ceratopteris</taxon>
    </lineage>
</organism>
<feature type="domain" description="MINDY deubiquitinase" evidence="2">
    <location>
        <begin position="461"/>
        <end position="584"/>
    </location>
</feature>
<evidence type="ECO:0000313" key="4">
    <source>
        <dbReference type="Proteomes" id="UP000825935"/>
    </source>
</evidence>
<sequence length="687" mass="75890">MLPSEEGNQDSQKSEIIYKTKVVQFLNRTVPIILQNDNGPCPLIAICNVLSLRNNINLGIDISEVSSSRLLSLVAERLIDSNSNIEGKNEEYTWNQQQNIADALALLHHLVTGLDVNVRFRNIHDFEFTPECAVFDLLDIGLVHGWLPDPQDEVTSAVLAPHSYNTLVEKLVSLQATKADVQMAIPADAPGLHVPSPSQAVQANINASEDEDTAKTEHYMQQQAGVRHDVQQKDSRLESDDDADAAPLRKGDAEENAQLLEALKLSSAEVVSDSEKKPEESLDQMNLVGSVNSEPSISTSAIEYGNHGVKNGKEDWYLVPPENNLKASEDNSRSSGTIECTKLVPDIRNNVKDDEDSKDIERDLDLKASTTEDESTKSSLEKDEAPAVELQERIPPLEALADSVKSQGDADKNALSDQNINVVQDDLVDHINLASAMRSSEKNSDLSPSSSSLAENSEHLNEGETQMALTASTSEIREPLYDGETNPAECPGHIGIEEEGAIINNFLKNNATQLTYYGLFCLQEGLKERELCVFFRNNHFSTMFKYKGEIYMLMTDQGYMNQPDIVWEKLDEVHGDTVFVTGNFTEFQAGGSSSVWDEQGAIAATTNYLSSHQQPSRGVNESNFTNRDLELAMSLQHQELEQQQQARAARHSQVDSNVRADGSRLITGPKRSTYTQKPEAKSKCVVM</sequence>
<protein>
    <recommendedName>
        <fullName evidence="2">MINDY deubiquitinase domain-containing protein</fullName>
    </recommendedName>
</protein>